<evidence type="ECO:0000313" key="1">
    <source>
        <dbReference type="EMBL" id="PWN53333.1"/>
    </source>
</evidence>
<protein>
    <submittedName>
        <fullName evidence="1">Uncharacterized protein</fullName>
    </submittedName>
</protein>
<name>A0ACD0P5B4_9BASI</name>
<keyword evidence="2" id="KW-1185">Reference proteome</keyword>
<proteinExistence type="predicted"/>
<reference evidence="1 2" key="1">
    <citation type="journal article" date="2018" name="Mol. Biol. Evol.">
        <title>Broad Genomic Sampling Reveals a Smut Pathogenic Ancestry of the Fungal Clade Ustilaginomycotina.</title>
        <authorList>
            <person name="Kijpornyongpan T."/>
            <person name="Mondo S.J."/>
            <person name="Barry K."/>
            <person name="Sandor L."/>
            <person name="Lee J."/>
            <person name="Lipzen A."/>
            <person name="Pangilinan J."/>
            <person name="LaButti K."/>
            <person name="Hainaut M."/>
            <person name="Henrissat B."/>
            <person name="Grigoriev I.V."/>
            <person name="Spatafora J.W."/>
            <person name="Aime M.C."/>
        </authorList>
    </citation>
    <scope>NUCLEOTIDE SEQUENCE [LARGE SCALE GENOMIC DNA]</scope>
    <source>
        <strain evidence="1 2">SA 807</strain>
    </source>
</reference>
<sequence length="570" mass="60730">MSRSASLSSENSTSTYATSYSSGEESDRCPSLVSPSSSSTSSQDISDNEQDHEERLMRMMIKSSPFPGASLLFDDDGEELGDLTVRPIDFDATLGLESEAPISSTPRKKTFDINSPTKTASKVTTAWSQEQLQQQQLKKKDALTTARKPAGHGRQESFSSSTTSEAPPIKANYTIHDNGNVGVLGGGVRLGGTSSSSHKKSRDNNSSHNPSKSSSYAGSYYRFPQPFDQAYYHGMGHYSAPTRTIPLPGTSGHLYPTQSYSSSNYLIHPSYPTILPYASYSPVNTIPQLPPPHGYHHRGSGHFGAAQYQQVPPSTFDAGGPNNTGGLARGFQAPSSLMAASGADSDTGDEPCLGGNTKEGGKRVRSRGRRSRGRGAGRAARRQAAALKALQEANPNMNLSSTLEDLRLSSLGLELESNRSGSALGSNYSFTTAGSNSRCSTPSPFNAESLSSSSEYASSSNSCFSSVSSTPAKLAACEVAKDRFNASRFLLPELGRKRMVGTDREDLDLDLDLNFCLNLGQIDLKLDAHSNMAHQSQQTNGEASSQAGVGYTGLTPTWSLTMATPRIGCV</sequence>
<dbReference type="Proteomes" id="UP000245626">
    <property type="component" value="Unassembled WGS sequence"/>
</dbReference>
<gene>
    <name evidence="1" type="ORF">IE53DRAFT_384177</name>
</gene>
<organism evidence="1 2">
    <name type="scientific">Violaceomyces palustris</name>
    <dbReference type="NCBI Taxonomy" id="1673888"/>
    <lineage>
        <taxon>Eukaryota</taxon>
        <taxon>Fungi</taxon>
        <taxon>Dikarya</taxon>
        <taxon>Basidiomycota</taxon>
        <taxon>Ustilaginomycotina</taxon>
        <taxon>Ustilaginomycetes</taxon>
        <taxon>Violaceomycetales</taxon>
        <taxon>Violaceomycetaceae</taxon>
        <taxon>Violaceomyces</taxon>
    </lineage>
</organism>
<accession>A0ACD0P5B4</accession>
<dbReference type="EMBL" id="KZ819730">
    <property type="protein sequence ID" value="PWN53333.1"/>
    <property type="molecule type" value="Genomic_DNA"/>
</dbReference>
<evidence type="ECO:0000313" key="2">
    <source>
        <dbReference type="Proteomes" id="UP000245626"/>
    </source>
</evidence>